<evidence type="ECO:0000256" key="1">
    <source>
        <dbReference type="SAM" id="SignalP"/>
    </source>
</evidence>
<dbReference type="Proteomes" id="UP000752292">
    <property type="component" value="Unassembled WGS sequence"/>
</dbReference>
<feature type="signal peptide" evidence="1">
    <location>
        <begin position="1"/>
        <end position="21"/>
    </location>
</feature>
<evidence type="ECO:0000313" key="2">
    <source>
        <dbReference type="EMBL" id="MBI4252236.1"/>
    </source>
</evidence>
<sequence length="319" mass="36026">MAKCVMALVVAGLLLSGAAKGAGAAYEGPMISTHSQYDDDIEIDEVVRILKEARISKVLLSTRLKRPKEEILEAAREHPGLVVPLARTKVRPYIRGAPGWSDYLENIKASKIFAGMQELLLYHAAKINPRGVQTAPEIVVRASEERVAQAIAAAGARGWPVTLHYEFRYLGNQGDPRRKQFFDEMEALLRKHRDRAFTLMHMAQLGREEAEALIRAHPNVYFQLSMAANVYRPMMPEPWTYMFAEGGGLGELEPGWKKILETHPERFLLAFDGVFAGLWRRAVVWDAQEWRAALGTLRERAARLIAHENAERLWPALRH</sequence>
<dbReference type="Gene3D" id="3.20.20.140">
    <property type="entry name" value="Metal-dependent hydrolases"/>
    <property type="match status" value="1"/>
</dbReference>
<protein>
    <submittedName>
        <fullName evidence="2">Amidohydrolase family protein</fullName>
    </submittedName>
</protein>
<gene>
    <name evidence="2" type="ORF">HY618_07225</name>
</gene>
<keyword evidence="1" id="KW-0732">Signal</keyword>
<evidence type="ECO:0000313" key="3">
    <source>
        <dbReference type="Proteomes" id="UP000752292"/>
    </source>
</evidence>
<organism evidence="2 3">
    <name type="scientific">Tectimicrobiota bacterium</name>
    <dbReference type="NCBI Taxonomy" id="2528274"/>
    <lineage>
        <taxon>Bacteria</taxon>
        <taxon>Pseudomonadati</taxon>
        <taxon>Nitrospinota/Tectimicrobiota group</taxon>
        <taxon>Candidatus Tectimicrobiota</taxon>
    </lineage>
</organism>
<accession>A0A932ZVA2</accession>
<dbReference type="EMBL" id="JACQRX010000315">
    <property type="protein sequence ID" value="MBI4252236.1"/>
    <property type="molecule type" value="Genomic_DNA"/>
</dbReference>
<dbReference type="AlphaFoldDB" id="A0A932ZVA2"/>
<comment type="caution">
    <text evidence="2">The sequence shown here is derived from an EMBL/GenBank/DDBJ whole genome shotgun (WGS) entry which is preliminary data.</text>
</comment>
<dbReference type="SUPFAM" id="SSF51556">
    <property type="entry name" value="Metallo-dependent hydrolases"/>
    <property type="match status" value="1"/>
</dbReference>
<reference evidence="2" key="1">
    <citation type="submission" date="2020-07" db="EMBL/GenBank/DDBJ databases">
        <title>Huge and variable diversity of episymbiotic CPR bacteria and DPANN archaea in groundwater ecosystems.</title>
        <authorList>
            <person name="He C.Y."/>
            <person name="Keren R."/>
            <person name="Whittaker M."/>
            <person name="Farag I.F."/>
            <person name="Doudna J."/>
            <person name="Cate J.H.D."/>
            <person name="Banfield J.F."/>
        </authorList>
    </citation>
    <scope>NUCLEOTIDE SEQUENCE</scope>
    <source>
        <strain evidence="2">NC_groundwater_1370_Ag_S-0.2um_69_93</strain>
    </source>
</reference>
<proteinExistence type="predicted"/>
<name>A0A932ZVA2_UNCTE</name>
<feature type="chain" id="PRO_5037210134" evidence="1">
    <location>
        <begin position="22"/>
        <end position="319"/>
    </location>
</feature>
<dbReference type="InterPro" id="IPR032466">
    <property type="entry name" value="Metal_Hydrolase"/>
</dbReference>